<dbReference type="InterPro" id="IPR018786">
    <property type="entry name" value="Mit_KHE1"/>
</dbReference>
<dbReference type="Pfam" id="PF10173">
    <property type="entry name" value="Mit_KHE1"/>
    <property type="match status" value="1"/>
</dbReference>
<keyword evidence="1" id="KW-0812">Transmembrane</keyword>
<protein>
    <recommendedName>
        <fullName evidence="3">Mitochondrial K+-H+ exchange-related protein</fullName>
    </recommendedName>
</protein>
<evidence type="ECO:0008006" key="3">
    <source>
        <dbReference type="Google" id="ProtNLM"/>
    </source>
</evidence>
<keyword evidence="1" id="KW-0472">Membrane</keyword>
<organism evidence="2">
    <name type="scientific">marine metagenome</name>
    <dbReference type="NCBI Taxonomy" id="408172"/>
    <lineage>
        <taxon>unclassified sequences</taxon>
        <taxon>metagenomes</taxon>
        <taxon>ecological metagenomes</taxon>
    </lineage>
</organism>
<dbReference type="EMBL" id="UINC01003260">
    <property type="protein sequence ID" value="SVA04748.1"/>
    <property type="molecule type" value="Genomic_DNA"/>
</dbReference>
<reference evidence="2" key="1">
    <citation type="submission" date="2018-05" db="EMBL/GenBank/DDBJ databases">
        <authorList>
            <person name="Lanie J.A."/>
            <person name="Ng W.-L."/>
            <person name="Kazmierczak K.M."/>
            <person name="Andrzejewski T.M."/>
            <person name="Davidsen T.M."/>
            <person name="Wayne K.J."/>
            <person name="Tettelin H."/>
            <person name="Glass J.I."/>
            <person name="Rusch D."/>
            <person name="Podicherti R."/>
            <person name="Tsui H.-C.T."/>
            <person name="Winkler M.E."/>
        </authorList>
    </citation>
    <scope>NUCLEOTIDE SEQUENCE</scope>
</reference>
<sequence>MSVYLVPTSNGRYALYYEANDVEAEQEDERPRGFLRRWFEELRAHVKEAELEIASGRAQPGPSSASWLYRGARWLRRRLFRWMAVFVAEQRLLWQLRQRATSRLLHPDDLGSDRAHDVMRRLLKRDGDRHLFWLVLDAIGWAVTGPLLFFIPGPNLVAYYFAVRCFGHYFSLRGARRGRSKVRWQGVSSAPLTRLRNILDLDPMSRNQRIHEVSLALGLEGLPWFIERRVLRSTR</sequence>
<accession>A0A381SN66</accession>
<gene>
    <name evidence="2" type="ORF">METZ01_LOCUS57602</name>
</gene>
<evidence type="ECO:0000313" key="2">
    <source>
        <dbReference type="EMBL" id="SVA04748.1"/>
    </source>
</evidence>
<proteinExistence type="predicted"/>
<feature type="transmembrane region" description="Helical" evidence="1">
    <location>
        <begin position="157"/>
        <end position="175"/>
    </location>
</feature>
<evidence type="ECO:0000256" key="1">
    <source>
        <dbReference type="SAM" id="Phobius"/>
    </source>
</evidence>
<name>A0A381SN66_9ZZZZ</name>
<keyword evidence="1" id="KW-1133">Transmembrane helix</keyword>
<feature type="transmembrane region" description="Helical" evidence="1">
    <location>
        <begin position="131"/>
        <end position="151"/>
    </location>
</feature>
<dbReference type="AlphaFoldDB" id="A0A381SN66"/>